<dbReference type="InterPro" id="IPR013216">
    <property type="entry name" value="Methyltransf_11"/>
</dbReference>
<accession>A0A1H7LHC9</accession>
<dbReference type="SUPFAM" id="SSF53335">
    <property type="entry name" value="S-adenosyl-L-methionine-dependent methyltransferases"/>
    <property type="match status" value="1"/>
</dbReference>
<dbReference type="EMBL" id="FOAS01000007">
    <property type="protein sequence ID" value="SEK98280.1"/>
    <property type="molecule type" value="Genomic_DNA"/>
</dbReference>
<feature type="domain" description="Methyltransferase type 11" evidence="4">
    <location>
        <begin position="41"/>
        <end position="129"/>
    </location>
</feature>
<evidence type="ECO:0000313" key="6">
    <source>
        <dbReference type="Proteomes" id="UP000185766"/>
    </source>
</evidence>
<evidence type="ECO:0000256" key="3">
    <source>
        <dbReference type="ARBA" id="ARBA00022679"/>
    </source>
</evidence>
<dbReference type="Gene3D" id="3.40.50.150">
    <property type="entry name" value="Vaccinia Virus protein VP39"/>
    <property type="match status" value="1"/>
</dbReference>
<dbReference type="InterPro" id="IPR051052">
    <property type="entry name" value="Diverse_substrate_MTase"/>
</dbReference>
<evidence type="ECO:0000313" key="5">
    <source>
        <dbReference type="EMBL" id="SEK98280.1"/>
    </source>
</evidence>
<dbReference type="Proteomes" id="UP000185766">
    <property type="component" value="Unassembled WGS sequence"/>
</dbReference>
<keyword evidence="2 5" id="KW-0489">Methyltransferase</keyword>
<dbReference type="PANTHER" id="PTHR44942:SF4">
    <property type="entry name" value="METHYLTRANSFERASE TYPE 11 DOMAIN-CONTAINING PROTEIN"/>
    <property type="match status" value="1"/>
</dbReference>
<dbReference type="RefSeq" id="WP_074867089.1">
    <property type="nucleotide sequence ID" value="NZ_FOAS01000007.1"/>
</dbReference>
<keyword evidence="6" id="KW-1185">Reference proteome</keyword>
<keyword evidence="3 5" id="KW-0808">Transferase</keyword>
<proteinExistence type="inferred from homology"/>
<evidence type="ECO:0000256" key="2">
    <source>
        <dbReference type="ARBA" id="ARBA00022603"/>
    </source>
</evidence>
<dbReference type="STRING" id="1429083.GCA_001885685_00440"/>
<name>A0A1H7LHC9_9GAMM</name>
<dbReference type="CDD" id="cd02440">
    <property type="entry name" value="AdoMet_MTases"/>
    <property type="match status" value="1"/>
</dbReference>
<gene>
    <name evidence="5" type="ORF">SAMN05216214_10720</name>
</gene>
<dbReference type="PANTHER" id="PTHR44942">
    <property type="entry name" value="METHYLTRANSF_11 DOMAIN-CONTAINING PROTEIN"/>
    <property type="match status" value="1"/>
</dbReference>
<dbReference type="GO" id="GO:0008757">
    <property type="term" value="F:S-adenosylmethionine-dependent methyltransferase activity"/>
    <property type="evidence" value="ECO:0007669"/>
    <property type="project" value="InterPro"/>
</dbReference>
<dbReference type="Pfam" id="PF08241">
    <property type="entry name" value="Methyltransf_11"/>
    <property type="match status" value="1"/>
</dbReference>
<organism evidence="5 6">
    <name type="scientific">Atopomonas hussainii</name>
    <dbReference type="NCBI Taxonomy" id="1429083"/>
    <lineage>
        <taxon>Bacteria</taxon>
        <taxon>Pseudomonadati</taxon>
        <taxon>Pseudomonadota</taxon>
        <taxon>Gammaproteobacteria</taxon>
        <taxon>Pseudomonadales</taxon>
        <taxon>Pseudomonadaceae</taxon>
        <taxon>Atopomonas</taxon>
    </lineage>
</organism>
<dbReference type="AlphaFoldDB" id="A0A1H7LHC9"/>
<evidence type="ECO:0000259" key="4">
    <source>
        <dbReference type="Pfam" id="PF08241"/>
    </source>
</evidence>
<dbReference type="GO" id="GO:0032259">
    <property type="term" value="P:methylation"/>
    <property type="evidence" value="ECO:0007669"/>
    <property type="project" value="UniProtKB-KW"/>
</dbReference>
<protein>
    <submittedName>
        <fullName evidence="5">Methyltransferase domain-containing protein</fullName>
    </submittedName>
</protein>
<reference evidence="5 6" key="1">
    <citation type="submission" date="2016-10" db="EMBL/GenBank/DDBJ databases">
        <authorList>
            <person name="de Groot N.N."/>
        </authorList>
    </citation>
    <scope>NUCLEOTIDE SEQUENCE [LARGE SCALE GENOMIC DNA]</scope>
    <source>
        <strain evidence="5 6">JCM 19513</strain>
    </source>
</reference>
<sequence>MSQAAALFAQNPGDYQRYRPDYPAELFRWVAQQCRQHERVLDIACGSGQASEVWPTYFQQVLACDLSFASLQLSPEHSPVLYFQSPAEALPVSSHSVDLVSVAQGLHWFATPTFYQEVRRVLRPQGIFCAWSYGLPVCANAKVNAWLRSTHDQLLGPYWPAGREHVVNGYRDVPFPFAHRPAPALGISRYWLPSELLGYISSWSATAQYRQQQGDPLPQLAAQLEACWPQESPRLALDWPITLLLGSPDWPAT</sequence>
<comment type="similarity">
    <text evidence="1">Belongs to the methyltransferase superfamily.</text>
</comment>
<dbReference type="InterPro" id="IPR029063">
    <property type="entry name" value="SAM-dependent_MTases_sf"/>
</dbReference>
<evidence type="ECO:0000256" key="1">
    <source>
        <dbReference type="ARBA" id="ARBA00008361"/>
    </source>
</evidence>